<dbReference type="NCBIfam" id="TIGR00081">
    <property type="entry name" value="purC"/>
    <property type="match status" value="1"/>
</dbReference>
<dbReference type="PANTHER" id="PTHR43700">
    <property type="entry name" value="PHOSPHORIBOSYLAMINOIMIDAZOLE-SUCCINOCARBOXAMIDE SYNTHASE"/>
    <property type="match status" value="1"/>
</dbReference>
<dbReference type="Proteomes" id="UP000437736">
    <property type="component" value="Unassembled WGS sequence"/>
</dbReference>
<accession>A0ABW9R0W1</accession>
<dbReference type="Gene3D" id="3.30.200.20">
    <property type="entry name" value="Phosphorylase Kinase, domain 1"/>
    <property type="match status" value="1"/>
</dbReference>
<dbReference type="InterPro" id="IPR001636">
    <property type="entry name" value="SAICAR_synth"/>
</dbReference>
<evidence type="ECO:0000256" key="6">
    <source>
        <dbReference type="ARBA" id="ARBA00022741"/>
    </source>
</evidence>
<dbReference type="GO" id="GO:0004639">
    <property type="term" value="F:phosphoribosylaminoimidazolesuccinocarboxamide synthase activity"/>
    <property type="evidence" value="ECO:0007669"/>
    <property type="project" value="UniProtKB-EC"/>
</dbReference>
<evidence type="ECO:0000256" key="12">
    <source>
        <dbReference type="SAM" id="MobiDB-lite"/>
    </source>
</evidence>
<evidence type="ECO:0000313" key="15">
    <source>
        <dbReference type="Proteomes" id="UP000437736"/>
    </source>
</evidence>
<gene>
    <name evidence="11" type="primary">purC</name>
    <name evidence="14" type="ORF">GHK86_20495</name>
</gene>
<dbReference type="InterPro" id="IPR018236">
    <property type="entry name" value="SAICAR_synthetase_CS"/>
</dbReference>
<evidence type="ECO:0000256" key="1">
    <source>
        <dbReference type="ARBA" id="ARBA00004672"/>
    </source>
</evidence>
<feature type="compositionally biased region" description="Basic and acidic residues" evidence="12">
    <location>
        <begin position="296"/>
        <end position="324"/>
    </location>
</feature>
<evidence type="ECO:0000259" key="13">
    <source>
        <dbReference type="Pfam" id="PF01259"/>
    </source>
</evidence>
<evidence type="ECO:0000256" key="8">
    <source>
        <dbReference type="ARBA" id="ARBA00022840"/>
    </source>
</evidence>
<feature type="domain" description="SAICAR synthetase/ADE2 N-terminal" evidence="13">
    <location>
        <begin position="8"/>
        <end position="256"/>
    </location>
</feature>
<dbReference type="PANTHER" id="PTHR43700:SF1">
    <property type="entry name" value="PHOSPHORIBOSYLAMINOIMIDAZOLE-SUCCINOCARBOXAMIDE SYNTHASE"/>
    <property type="match status" value="1"/>
</dbReference>
<dbReference type="SUPFAM" id="SSF56104">
    <property type="entry name" value="SAICAR synthase-like"/>
    <property type="match status" value="1"/>
</dbReference>
<evidence type="ECO:0000256" key="4">
    <source>
        <dbReference type="ARBA" id="ARBA00016460"/>
    </source>
</evidence>
<evidence type="ECO:0000256" key="3">
    <source>
        <dbReference type="ARBA" id="ARBA00012217"/>
    </source>
</evidence>
<dbReference type="EC" id="6.3.2.6" evidence="3 11"/>
<evidence type="ECO:0000256" key="5">
    <source>
        <dbReference type="ARBA" id="ARBA00022598"/>
    </source>
</evidence>
<dbReference type="EMBL" id="WJHE01001427">
    <property type="protein sequence ID" value="MST35097.1"/>
    <property type="molecule type" value="Genomic_DNA"/>
</dbReference>
<evidence type="ECO:0000256" key="11">
    <source>
        <dbReference type="HAMAP-Rule" id="MF_00137"/>
    </source>
</evidence>
<reference evidence="14 15" key="1">
    <citation type="submission" date="2019-11" db="EMBL/GenBank/DDBJ databases">
        <title>Acidiferrimicrobium australis gen. nov., sp. nov., an acidophilic and obligately heterotrophic, member of the Actinobacteria that catalyses dissimilatory oxido- reduction of iron isolated from metal-rich acidic water in Chile.</title>
        <authorList>
            <person name="Gonzalez D."/>
            <person name="Huber K."/>
            <person name="Hedrich S."/>
            <person name="Rojas-Villalobos C."/>
            <person name="Quatrini R."/>
            <person name="Dinamarca M.A."/>
            <person name="Schwarz A."/>
            <person name="Canales C."/>
            <person name="Nancucheo I."/>
        </authorList>
    </citation>
    <scope>NUCLEOTIDE SEQUENCE [LARGE SCALE GENOMIC DNA]</scope>
    <source>
        <strain evidence="14 15">USS-CCA1</strain>
    </source>
</reference>
<keyword evidence="5 11" id="KW-0436">Ligase</keyword>
<keyword evidence="7 11" id="KW-0658">Purine biosynthesis</keyword>
<keyword evidence="15" id="KW-1185">Reference proteome</keyword>
<comment type="catalytic activity">
    <reaction evidence="10 11">
        <text>5-amino-1-(5-phospho-D-ribosyl)imidazole-4-carboxylate + L-aspartate + ATP = (2S)-2-[5-amino-1-(5-phospho-beta-D-ribosyl)imidazole-4-carboxamido]succinate + ADP + phosphate + 2 H(+)</text>
        <dbReference type="Rhea" id="RHEA:22628"/>
        <dbReference type="ChEBI" id="CHEBI:15378"/>
        <dbReference type="ChEBI" id="CHEBI:29991"/>
        <dbReference type="ChEBI" id="CHEBI:30616"/>
        <dbReference type="ChEBI" id="CHEBI:43474"/>
        <dbReference type="ChEBI" id="CHEBI:58443"/>
        <dbReference type="ChEBI" id="CHEBI:77657"/>
        <dbReference type="ChEBI" id="CHEBI:456216"/>
        <dbReference type="EC" id="6.3.2.6"/>
    </reaction>
</comment>
<name>A0ABW9R0W1_9ACTN</name>
<keyword evidence="8 11" id="KW-0067">ATP-binding</keyword>
<dbReference type="Pfam" id="PF01259">
    <property type="entry name" value="SAICAR_synt"/>
    <property type="match status" value="1"/>
</dbReference>
<feature type="region of interest" description="Disordered" evidence="12">
    <location>
        <begin position="285"/>
        <end position="324"/>
    </location>
</feature>
<evidence type="ECO:0000256" key="9">
    <source>
        <dbReference type="ARBA" id="ARBA00030409"/>
    </source>
</evidence>
<evidence type="ECO:0000256" key="2">
    <source>
        <dbReference type="ARBA" id="ARBA00010190"/>
    </source>
</evidence>
<dbReference type="Gene3D" id="3.30.470.20">
    <property type="entry name" value="ATP-grasp fold, B domain"/>
    <property type="match status" value="1"/>
</dbReference>
<comment type="similarity">
    <text evidence="2 11">Belongs to the SAICAR synthetase family.</text>
</comment>
<evidence type="ECO:0000313" key="14">
    <source>
        <dbReference type="EMBL" id="MST35097.1"/>
    </source>
</evidence>
<dbReference type="HAMAP" id="MF_00137">
    <property type="entry name" value="SAICAR_synth"/>
    <property type="match status" value="1"/>
</dbReference>
<comment type="pathway">
    <text evidence="1 11">Purine metabolism; IMP biosynthesis via de novo pathway; 5-amino-1-(5-phospho-D-ribosyl)imidazole-4-carboxamide from 5-amino-1-(5-phospho-D-ribosyl)imidazole-4-carboxylate: step 1/2.</text>
</comment>
<dbReference type="NCBIfam" id="NF010568">
    <property type="entry name" value="PRK13961.1"/>
    <property type="match status" value="1"/>
</dbReference>
<organism evidence="14 15">
    <name type="scientific">Acidiferrimicrobium australe</name>
    <dbReference type="NCBI Taxonomy" id="2664430"/>
    <lineage>
        <taxon>Bacteria</taxon>
        <taxon>Bacillati</taxon>
        <taxon>Actinomycetota</taxon>
        <taxon>Acidimicrobiia</taxon>
        <taxon>Acidimicrobiales</taxon>
        <taxon>Acidimicrobiaceae</taxon>
        <taxon>Acidiferrimicrobium</taxon>
    </lineage>
</organism>
<evidence type="ECO:0000256" key="10">
    <source>
        <dbReference type="ARBA" id="ARBA00048475"/>
    </source>
</evidence>
<evidence type="ECO:0000256" key="7">
    <source>
        <dbReference type="ARBA" id="ARBA00022755"/>
    </source>
</evidence>
<keyword evidence="6 11" id="KW-0547">Nucleotide-binding</keyword>
<protein>
    <recommendedName>
        <fullName evidence="4 11">Phosphoribosylaminoimidazole-succinocarboxamide synthase</fullName>
        <ecNumber evidence="3 11">6.3.2.6</ecNumber>
    </recommendedName>
    <alternativeName>
        <fullName evidence="9 11">SAICAR synthetase</fullName>
    </alternativeName>
</protein>
<dbReference type="InterPro" id="IPR028923">
    <property type="entry name" value="SAICAR_synt/ADE2_N"/>
</dbReference>
<comment type="caution">
    <text evidence="14">The sequence shown here is derived from an EMBL/GenBank/DDBJ whole genome shotgun (WGS) entry which is preliminary data.</text>
</comment>
<sequence>MSSLAESSGKVRDIYRVDDATLLMVTSDRISAFDVVMAEPIPDKGRVLTAFTAFWLEQLGDLAPNHLLGLEPPAGWQPPAGATDLAGRTMLVRRAEMLPVECVVRGYLAGSAWVEYVRAGTVNGEPLPAGLRRSERLPEPIFTPATKATSGHDENIPFAAMVDLVGRERAEAARALSLEVYRRGAAMAADRGFLVADTKLELGIIAGELAICDEVLTPDSSRFWPAGEWEPGTVPPAFDKQPLRDWLEGTGWDKTPPPPALPAEVVAATRARYVEAYERITGRRFADWPGVGGRGGPDRTDGPDPDGRDHIDSPDDTNSKEVGA</sequence>
<proteinExistence type="inferred from homology"/>
<dbReference type="PROSITE" id="PS01057">
    <property type="entry name" value="SAICAR_SYNTHETASE_1"/>
    <property type="match status" value="1"/>
</dbReference>
<dbReference type="CDD" id="cd01414">
    <property type="entry name" value="SAICAR_synt_Sc"/>
    <property type="match status" value="1"/>
</dbReference>